<accession>A0ACB6YYA8</accession>
<reference evidence="1" key="1">
    <citation type="submission" date="2019-10" db="EMBL/GenBank/DDBJ databases">
        <authorList>
            <consortium name="DOE Joint Genome Institute"/>
            <person name="Kuo A."/>
            <person name="Miyauchi S."/>
            <person name="Kiss E."/>
            <person name="Drula E."/>
            <person name="Kohler A."/>
            <person name="Sanchez-Garcia M."/>
            <person name="Andreopoulos B."/>
            <person name="Barry K.W."/>
            <person name="Bonito G."/>
            <person name="Buee M."/>
            <person name="Carver A."/>
            <person name="Chen C."/>
            <person name="Cichocki N."/>
            <person name="Clum A."/>
            <person name="Culley D."/>
            <person name="Crous P.W."/>
            <person name="Fauchery L."/>
            <person name="Girlanda M."/>
            <person name="Hayes R."/>
            <person name="Keri Z."/>
            <person name="Labutti K."/>
            <person name="Lipzen A."/>
            <person name="Lombard V."/>
            <person name="Magnuson J."/>
            <person name="Maillard F."/>
            <person name="Morin E."/>
            <person name="Murat C."/>
            <person name="Nolan M."/>
            <person name="Ohm R."/>
            <person name="Pangilinan J."/>
            <person name="Pereira M."/>
            <person name="Perotto S."/>
            <person name="Peter M."/>
            <person name="Riley R."/>
            <person name="Sitrit Y."/>
            <person name="Stielow B."/>
            <person name="Szollosi G."/>
            <person name="Zifcakova L."/>
            <person name="Stursova M."/>
            <person name="Spatafora J.W."/>
            <person name="Tedersoo L."/>
            <person name="Vaario L.-M."/>
            <person name="Yamada A."/>
            <person name="Yan M."/>
            <person name="Wang P."/>
            <person name="Xu J."/>
            <person name="Bruns T."/>
            <person name="Baldrian P."/>
            <person name="Vilgalys R."/>
            <person name="Henrissat B."/>
            <person name="Grigoriev I.V."/>
            <person name="Hibbett D."/>
            <person name="Nagy L.G."/>
            <person name="Martin F.M."/>
        </authorList>
    </citation>
    <scope>NUCLEOTIDE SEQUENCE</scope>
    <source>
        <strain evidence="1">P2</strain>
    </source>
</reference>
<evidence type="ECO:0000313" key="1">
    <source>
        <dbReference type="EMBL" id="KAF9642120.1"/>
    </source>
</evidence>
<evidence type="ECO:0000313" key="2">
    <source>
        <dbReference type="Proteomes" id="UP000886501"/>
    </source>
</evidence>
<comment type="caution">
    <text evidence="1">The sequence shown here is derived from an EMBL/GenBank/DDBJ whole genome shotgun (WGS) entry which is preliminary data.</text>
</comment>
<protein>
    <submittedName>
        <fullName evidence="1">Uncharacterized protein</fullName>
    </submittedName>
</protein>
<sequence>MFVFGTGPSSSSFDFDSPLGSTSVYRHPKYYMDTDMVVFQVNSCLYRVHKHFFLSEAGFFKDMFALPQYVNGGEAKSKEGTTDDTPIVIPHVTCKEFEALLDFFYYRFSSKEETRSLDQWVSLLSISTRFQLDRIRRRAISEIEGHHPQLHAVDKVVLSVKHSVDPWLIPAYCDICDRTEPLTDQEAEKLGAVTTARLARARELLRKSGRPFPFPVDSVDSKKASRKHTESIVAQILAPSKIVQGLFSTQINSNATISTPSVAFMF</sequence>
<dbReference type="Proteomes" id="UP000886501">
    <property type="component" value="Unassembled WGS sequence"/>
</dbReference>
<keyword evidence="2" id="KW-1185">Reference proteome</keyword>
<proteinExistence type="predicted"/>
<organism evidence="1 2">
    <name type="scientific">Thelephora ganbajun</name>
    <name type="common">Ganba fungus</name>
    <dbReference type="NCBI Taxonomy" id="370292"/>
    <lineage>
        <taxon>Eukaryota</taxon>
        <taxon>Fungi</taxon>
        <taxon>Dikarya</taxon>
        <taxon>Basidiomycota</taxon>
        <taxon>Agaricomycotina</taxon>
        <taxon>Agaricomycetes</taxon>
        <taxon>Thelephorales</taxon>
        <taxon>Thelephoraceae</taxon>
        <taxon>Thelephora</taxon>
    </lineage>
</organism>
<reference evidence="1" key="2">
    <citation type="journal article" date="2020" name="Nat. Commun.">
        <title>Large-scale genome sequencing of mycorrhizal fungi provides insights into the early evolution of symbiotic traits.</title>
        <authorList>
            <person name="Miyauchi S."/>
            <person name="Kiss E."/>
            <person name="Kuo A."/>
            <person name="Drula E."/>
            <person name="Kohler A."/>
            <person name="Sanchez-Garcia M."/>
            <person name="Morin E."/>
            <person name="Andreopoulos B."/>
            <person name="Barry K.W."/>
            <person name="Bonito G."/>
            <person name="Buee M."/>
            <person name="Carver A."/>
            <person name="Chen C."/>
            <person name="Cichocki N."/>
            <person name="Clum A."/>
            <person name="Culley D."/>
            <person name="Crous P.W."/>
            <person name="Fauchery L."/>
            <person name="Girlanda M."/>
            <person name="Hayes R.D."/>
            <person name="Keri Z."/>
            <person name="LaButti K."/>
            <person name="Lipzen A."/>
            <person name="Lombard V."/>
            <person name="Magnuson J."/>
            <person name="Maillard F."/>
            <person name="Murat C."/>
            <person name="Nolan M."/>
            <person name="Ohm R.A."/>
            <person name="Pangilinan J."/>
            <person name="Pereira M.F."/>
            <person name="Perotto S."/>
            <person name="Peter M."/>
            <person name="Pfister S."/>
            <person name="Riley R."/>
            <person name="Sitrit Y."/>
            <person name="Stielow J.B."/>
            <person name="Szollosi G."/>
            <person name="Zifcakova L."/>
            <person name="Stursova M."/>
            <person name="Spatafora J.W."/>
            <person name="Tedersoo L."/>
            <person name="Vaario L.M."/>
            <person name="Yamada A."/>
            <person name="Yan M."/>
            <person name="Wang P."/>
            <person name="Xu J."/>
            <person name="Bruns T."/>
            <person name="Baldrian P."/>
            <person name="Vilgalys R."/>
            <person name="Dunand C."/>
            <person name="Henrissat B."/>
            <person name="Grigoriev I.V."/>
            <person name="Hibbett D."/>
            <person name="Nagy L.G."/>
            <person name="Martin F.M."/>
        </authorList>
    </citation>
    <scope>NUCLEOTIDE SEQUENCE</scope>
    <source>
        <strain evidence="1">P2</strain>
    </source>
</reference>
<name>A0ACB6YYA8_THEGA</name>
<dbReference type="EMBL" id="MU118676">
    <property type="protein sequence ID" value="KAF9642120.1"/>
    <property type="molecule type" value="Genomic_DNA"/>
</dbReference>
<gene>
    <name evidence="1" type="ORF">BDM02DRAFT_3106039</name>
</gene>